<name>A0ABX7AQQ8_9BACI</name>
<dbReference type="RefSeq" id="WP_053597229.1">
    <property type="nucleotide sequence ID" value="NZ_CP067341.1"/>
</dbReference>
<organism evidence="1 2">
    <name type="scientific">Lysinibacillus agricola</name>
    <dbReference type="NCBI Taxonomy" id="2590012"/>
    <lineage>
        <taxon>Bacteria</taxon>
        <taxon>Bacillati</taxon>
        <taxon>Bacillota</taxon>
        <taxon>Bacilli</taxon>
        <taxon>Bacillales</taxon>
        <taxon>Bacillaceae</taxon>
        <taxon>Lysinibacillus</taxon>
    </lineage>
</organism>
<reference evidence="1 2" key="1">
    <citation type="submission" date="2020-01" db="EMBL/GenBank/DDBJ databases">
        <authorList>
            <person name="Liu G."/>
            <person name="Liu B."/>
        </authorList>
    </citation>
    <scope>NUCLEOTIDE SEQUENCE [LARGE SCALE GENOMIC DNA]</scope>
    <source>
        <strain evidence="1 2">FJAT-51161</strain>
    </source>
</reference>
<dbReference type="Proteomes" id="UP000596049">
    <property type="component" value="Chromosome"/>
</dbReference>
<keyword evidence="2" id="KW-1185">Reference proteome</keyword>
<dbReference type="Pfam" id="PF14136">
    <property type="entry name" value="DUF4303"/>
    <property type="match status" value="1"/>
</dbReference>
<protein>
    <submittedName>
        <fullName evidence="1">DUF4303 domain-containing protein</fullName>
    </submittedName>
</protein>
<proteinExistence type="predicted"/>
<sequence length="165" mass="19246">MKQKIKQAVQEAYTAMYNGLKDEQIYAVVLVTDGDCGSLYLTMGTEKSLLQIGKNYEDDPEEYRFLKDEYLHYDDTDMLAKVSRELLDKILYVEDEEFVEHKVMVHEAMNDTMYELKREGVIDENILAFISVTDDDDDEHLELASAKRCNPNHPSLPAFIRNWQH</sequence>
<evidence type="ECO:0000313" key="2">
    <source>
        <dbReference type="Proteomes" id="UP000596049"/>
    </source>
</evidence>
<dbReference type="InterPro" id="IPR025409">
    <property type="entry name" value="DUF4303"/>
</dbReference>
<dbReference type="EMBL" id="CP067341">
    <property type="protein sequence ID" value="QQP10579.1"/>
    <property type="molecule type" value="Genomic_DNA"/>
</dbReference>
<evidence type="ECO:0000313" key="1">
    <source>
        <dbReference type="EMBL" id="QQP10579.1"/>
    </source>
</evidence>
<gene>
    <name evidence="1" type="ORF">FJQ98_15010</name>
</gene>
<accession>A0ABX7AQQ8</accession>